<dbReference type="PANTHER" id="PTHR10110">
    <property type="entry name" value="SODIUM/HYDROGEN EXCHANGER"/>
    <property type="match status" value="1"/>
</dbReference>
<dbReference type="GO" id="GO:0015385">
    <property type="term" value="F:sodium:proton antiporter activity"/>
    <property type="evidence" value="ECO:0007669"/>
    <property type="project" value="InterPro"/>
</dbReference>
<dbReference type="GO" id="GO:0098719">
    <property type="term" value="P:sodium ion import across plasma membrane"/>
    <property type="evidence" value="ECO:0007669"/>
    <property type="project" value="TreeGrafter"/>
</dbReference>
<feature type="transmembrane region" description="Helical" evidence="10">
    <location>
        <begin position="66"/>
        <end position="84"/>
    </location>
</feature>
<dbReference type="GO" id="GO:0015386">
    <property type="term" value="F:potassium:proton antiporter activity"/>
    <property type="evidence" value="ECO:0007669"/>
    <property type="project" value="TreeGrafter"/>
</dbReference>
<dbReference type="EMBL" id="AGZQ01000002">
    <property type="protein sequence ID" value="EKN16255.1"/>
    <property type="molecule type" value="Genomic_DNA"/>
</dbReference>
<evidence type="ECO:0000256" key="8">
    <source>
        <dbReference type="ARBA" id="ARBA00023136"/>
    </source>
</evidence>
<evidence type="ECO:0000256" key="6">
    <source>
        <dbReference type="ARBA" id="ARBA00023053"/>
    </source>
</evidence>
<organism evidence="12 13">
    <name type="scientific">Parabacteroides merdae CL03T12C32</name>
    <dbReference type="NCBI Taxonomy" id="999420"/>
    <lineage>
        <taxon>Bacteria</taxon>
        <taxon>Pseudomonadati</taxon>
        <taxon>Bacteroidota</taxon>
        <taxon>Bacteroidia</taxon>
        <taxon>Bacteroidales</taxon>
        <taxon>Tannerellaceae</taxon>
        <taxon>Parabacteroides</taxon>
    </lineage>
</organism>
<evidence type="ECO:0000256" key="3">
    <source>
        <dbReference type="ARBA" id="ARBA00022475"/>
    </source>
</evidence>
<evidence type="ECO:0000256" key="4">
    <source>
        <dbReference type="ARBA" id="ARBA00022692"/>
    </source>
</evidence>
<keyword evidence="6" id="KW-0915">Sodium</keyword>
<evidence type="ECO:0000256" key="1">
    <source>
        <dbReference type="ARBA" id="ARBA00004651"/>
    </source>
</evidence>
<dbReference type="GO" id="GO:0051453">
    <property type="term" value="P:regulation of intracellular pH"/>
    <property type="evidence" value="ECO:0007669"/>
    <property type="project" value="TreeGrafter"/>
</dbReference>
<gene>
    <name evidence="12" type="ORF">HMPREF1060_00893</name>
</gene>
<evidence type="ECO:0000256" key="9">
    <source>
        <dbReference type="ARBA" id="ARBA00023201"/>
    </source>
</evidence>
<accession>K5ZY90</accession>
<keyword evidence="8 10" id="KW-0472">Membrane</keyword>
<dbReference type="Pfam" id="PF00999">
    <property type="entry name" value="Na_H_Exchanger"/>
    <property type="match status" value="1"/>
</dbReference>
<dbReference type="GO" id="GO:0005886">
    <property type="term" value="C:plasma membrane"/>
    <property type="evidence" value="ECO:0007669"/>
    <property type="project" value="UniProtKB-SubCell"/>
</dbReference>
<evidence type="ECO:0000256" key="7">
    <source>
        <dbReference type="ARBA" id="ARBA00023065"/>
    </source>
</evidence>
<dbReference type="Gene3D" id="6.10.140.1330">
    <property type="match status" value="1"/>
</dbReference>
<dbReference type="InterPro" id="IPR018422">
    <property type="entry name" value="Cation/H_exchanger_CPA1"/>
</dbReference>
<dbReference type="InterPro" id="IPR006153">
    <property type="entry name" value="Cation/H_exchanger_TM"/>
</dbReference>
<evidence type="ECO:0000256" key="5">
    <source>
        <dbReference type="ARBA" id="ARBA00022989"/>
    </source>
</evidence>
<evidence type="ECO:0000313" key="13">
    <source>
        <dbReference type="Proteomes" id="UP000006271"/>
    </source>
</evidence>
<feature type="transmembrane region" description="Helical" evidence="10">
    <location>
        <begin position="36"/>
        <end position="54"/>
    </location>
</feature>
<reference evidence="12 13" key="1">
    <citation type="submission" date="2012-02" db="EMBL/GenBank/DDBJ databases">
        <title>The Genome Sequence of Parabacteroides merdae CL03T12C32.</title>
        <authorList>
            <consortium name="The Broad Institute Genome Sequencing Platform"/>
            <person name="Earl A."/>
            <person name="Ward D."/>
            <person name="Feldgarden M."/>
            <person name="Gevers D."/>
            <person name="Zitomersky N.L."/>
            <person name="Coyne M.J."/>
            <person name="Comstock L.E."/>
            <person name="Young S.K."/>
            <person name="Zeng Q."/>
            <person name="Gargeya S."/>
            <person name="Fitzgerald M."/>
            <person name="Haas B."/>
            <person name="Abouelleil A."/>
            <person name="Alvarado L."/>
            <person name="Arachchi H.M."/>
            <person name="Berlin A."/>
            <person name="Chapman S.B."/>
            <person name="Gearin G."/>
            <person name="Goldberg J."/>
            <person name="Griggs A."/>
            <person name="Gujja S."/>
            <person name="Hansen M."/>
            <person name="Heiman D."/>
            <person name="Howarth C."/>
            <person name="Larimer J."/>
            <person name="Lui A."/>
            <person name="MacDonald P.J.P."/>
            <person name="McCowen C."/>
            <person name="Montmayeur A."/>
            <person name="Murphy C."/>
            <person name="Neiman D."/>
            <person name="Pearson M."/>
            <person name="Priest M."/>
            <person name="Roberts A."/>
            <person name="Saif S."/>
            <person name="Shea T."/>
            <person name="Sisk P."/>
            <person name="Stolte C."/>
            <person name="Sykes S."/>
            <person name="Wortman J."/>
            <person name="Nusbaum C."/>
            <person name="Birren B."/>
        </authorList>
    </citation>
    <scope>NUCLEOTIDE SEQUENCE [LARGE SCALE GENOMIC DNA]</scope>
    <source>
        <strain evidence="12 13">CL03T12C32</strain>
    </source>
</reference>
<feature type="domain" description="Cation/H+ exchanger transmembrane" evidence="11">
    <location>
        <begin position="2"/>
        <end position="84"/>
    </location>
</feature>
<evidence type="ECO:0000256" key="10">
    <source>
        <dbReference type="SAM" id="Phobius"/>
    </source>
</evidence>
<protein>
    <recommendedName>
        <fullName evidence="11">Cation/H+ exchanger transmembrane domain-containing protein</fullName>
    </recommendedName>
</protein>
<dbReference type="HOGENOM" id="CLU_2509682_0_0_10"/>
<dbReference type="PANTHER" id="PTHR10110:SF86">
    <property type="entry name" value="SODIUM_HYDROGEN EXCHANGER 7"/>
    <property type="match status" value="1"/>
</dbReference>
<keyword evidence="5 10" id="KW-1133">Transmembrane helix</keyword>
<evidence type="ECO:0000313" key="12">
    <source>
        <dbReference type="EMBL" id="EKN16255.1"/>
    </source>
</evidence>
<dbReference type="AlphaFoldDB" id="K5ZY90"/>
<evidence type="ECO:0000256" key="2">
    <source>
        <dbReference type="ARBA" id="ARBA00022448"/>
    </source>
</evidence>
<keyword evidence="9" id="KW-0739">Sodium transport</keyword>
<comment type="subcellular location">
    <subcellularLocation>
        <location evidence="1">Cell membrane</location>
        <topology evidence="1">Multi-pass membrane protein</topology>
    </subcellularLocation>
</comment>
<proteinExistence type="predicted"/>
<evidence type="ECO:0000259" key="11">
    <source>
        <dbReference type="Pfam" id="PF00999"/>
    </source>
</evidence>
<name>K5ZY90_9BACT</name>
<comment type="caution">
    <text evidence="12">The sequence shown here is derived from an EMBL/GenBank/DDBJ whole genome shotgun (WGS) entry which is preliminary data.</text>
</comment>
<keyword evidence="4 10" id="KW-0812">Transmembrane</keyword>
<keyword evidence="3" id="KW-1003">Cell membrane</keyword>
<sequence length="85" mass="8733">MFGALISATDPVAVVALLKELGTSKRFSTLVDAESMLNDGTGIVLFMLFFGAYTATGVSDSPVADFIIVVAGGALLGTLLAYLCI</sequence>
<dbReference type="Proteomes" id="UP000006271">
    <property type="component" value="Unassembled WGS sequence"/>
</dbReference>
<keyword evidence="7" id="KW-0406">Ion transport</keyword>
<keyword evidence="2" id="KW-0813">Transport</keyword>